<feature type="domain" description="Immunity MXAN-0049 protein" evidence="1">
    <location>
        <begin position="2"/>
        <end position="86"/>
    </location>
</feature>
<evidence type="ECO:0000313" key="3">
    <source>
        <dbReference type="Proteomes" id="UP000295497"/>
    </source>
</evidence>
<proteinExistence type="predicted"/>
<evidence type="ECO:0000259" key="1">
    <source>
        <dbReference type="Pfam" id="PF07791"/>
    </source>
</evidence>
<sequence>MLNALRVVKCLDESRSEFTKWTERDHRADLAGQYRGVTKLRIEPANVPNDAHFFRIEGWLVALIVSDSVKLAMEQIGCRGAKFQEVT</sequence>
<organism evidence="2 3">
    <name type="scientific">Sorangium cellulosum</name>
    <name type="common">Polyangium cellulosum</name>
    <dbReference type="NCBI Taxonomy" id="56"/>
    <lineage>
        <taxon>Bacteria</taxon>
        <taxon>Pseudomonadati</taxon>
        <taxon>Myxococcota</taxon>
        <taxon>Polyangia</taxon>
        <taxon>Polyangiales</taxon>
        <taxon>Polyangiaceae</taxon>
        <taxon>Sorangium</taxon>
    </lineage>
</organism>
<dbReference type="AlphaFoldDB" id="A0A4P2R6G3"/>
<dbReference type="Proteomes" id="UP000295497">
    <property type="component" value="Chromosome"/>
</dbReference>
<gene>
    <name evidence="2" type="ORF">SOCE836_106800</name>
</gene>
<protein>
    <recommendedName>
        <fullName evidence="1">Immunity MXAN-0049 protein domain-containing protein</fullName>
    </recommendedName>
</protein>
<accession>A0A4P2R6G3</accession>
<evidence type="ECO:0000313" key="2">
    <source>
        <dbReference type="EMBL" id="AUX38436.1"/>
    </source>
</evidence>
<dbReference type="InterPro" id="IPR012433">
    <property type="entry name" value="Imm11"/>
</dbReference>
<dbReference type="Pfam" id="PF07791">
    <property type="entry name" value="Imm11"/>
    <property type="match status" value="1"/>
</dbReference>
<name>A0A4P2R6G3_SORCE</name>
<dbReference type="EMBL" id="CP012672">
    <property type="protein sequence ID" value="AUX38436.1"/>
    <property type="molecule type" value="Genomic_DNA"/>
</dbReference>
<reference evidence="2 3" key="1">
    <citation type="submission" date="2015-09" db="EMBL/GenBank/DDBJ databases">
        <title>Sorangium comparison.</title>
        <authorList>
            <person name="Zaburannyi N."/>
            <person name="Bunk B."/>
            <person name="Overmann J."/>
            <person name="Mueller R."/>
        </authorList>
    </citation>
    <scope>NUCLEOTIDE SEQUENCE [LARGE SCALE GENOMIC DNA]</scope>
    <source>
        <strain evidence="2 3">So ce836</strain>
    </source>
</reference>